<dbReference type="GeneID" id="31362957"/>
<evidence type="ECO:0008006" key="3">
    <source>
        <dbReference type="Google" id="ProtNLM"/>
    </source>
</evidence>
<dbReference type="InterPro" id="IPR036770">
    <property type="entry name" value="Ankyrin_rpt-contain_sf"/>
</dbReference>
<dbReference type="Gene3D" id="1.25.40.20">
    <property type="entry name" value="Ankyrin repeat-containing domain"/>
    <property type="match status" value="2"/>
</dbReference>
<accession>D3BG25</accession>
<evidence type="ECO:0000313" key="1">
    <source>
        <dbReference type="EMBL" id="EFA79617.1"/>
    </source>
</evidence>
<organism evidence="1 2">
    <name type="scientific">Heterostelium pallidum (strain ATCC 26659 / Pp 5 / PN500)</name>
    <name type="common">Cellular slime mold</name>
    <name type="synonym">Polysphondylium pallidum</name>
    <dbReference type="NCBI Taxonomy" id="670386"/>
    <lineage>
        <taxon>Eukaryota</taxon>
        <taxon>Amoebozoa</taxon>
        <taxon>Evosea</taxon>
        <taxon>Eumycetozoa</taxon>
        <taxon>Dictyostelia</taxon>
        <taxon>Acytosteliales</taxon>
        <taxon>Acytosteliaceae</taxon>
        <taxon>Heterostelium</taxon>
    </lineage>
</organism>
<dbReference type="Pfam" id="PF12796">
    <property type="entry name" value="Ank_2"/>
    <property type="match status" value="1"/>
</dbReference>
<gene>
    <name evidence="1" type="ORF">PPL_07476</name>
</gene>
<dbReference type="Proteomes" id="UP000001396">
    <property type="component" value="Unassembled WGS sequence"/>
</dbReference>
<dbReference type="EMBL" id="ADBJ01000033">
    <property type="protein sequence ID" value="EFA79617.1"/>
    <property type="molecule type" value="Genomic_DNA"/>
</dbReference>
<dbReference type="SMART" id="SM00248">
    <property type="entry name" value="ANK"/>
    <property type="match status" value="7"/>
</dbReference>
<sequence>MEKDKFTQIFNNFVLNKLIFKHVKSIHDVIGGAAYRWSEVIENPTVMAGYSYLNELKLYYADHSIGSYEVSATPTFRAAIKSGNIEMLKYLVDLAKPLSVTGQHINFNGILGYAVKYGGFEMVKCICTEFEKKRLDYESAFMKSPLSGDIELVEYINEKMLVANRDHLETREFDVDYDREEIFYNAAKIGRIDIIEWLLANRSEDRPEGNEMYFGAIKGGHLHVVQYLLDIDEPTTDPDHGTLFDHSIFYNQFEIAKLLHQHDITESEETPIDYAAKNGNIELLTWLNENTTVEASEEAMNNAALNNDLEVLKWLQQHRTEGCSESIIQSVSSKGHIEAVQWLYENQSGVLQSQQSIDEAITYGYLELAKWLFEKRNQQPSEDAIDYAASIASSDMTSLEMIKWLHENHPNVGCTEQAMLYAIGNGHFGTMKWLRENRTEISSSKKLDLNGFDMNNLDREAIDWLSENFIIDWDLVLFNAVNNDNSEIVDIIINQNLSAIAVIDSYSISELFRKGCRKMIRWYHNNNIPGVFNEESMKNSIGGMQFPLVKWLYENRSDCQCTFNSFKSAVESGDMGMIGYLLEKHPEFGFRTTMEDYLEQYFCDDDIEMIEFILDKIDFQLVELKKFQEKINSSSDYSDISKALLNDHIKKKVAYYGDR</sequence>
<dbReference type="AlphaFoldDB" id="D3BG25"/>
<dbReference type="PANTHER" id="PTHR46586:SF3">
    <property type="entry name" value="ANKYRIN REPEAT-CONTAINING PROTEIN"/>
    <property type="match status" value="1"/>
</dbReference>
<dbReference type="Pfam" id="PF13637">
    <property type="entry name" value="Ank_4"/>
    <property type="match status" value="1"/>
</dbReference>
<dbReference type="SUPFAM" id="SSF48403">
    <property type="entry name" value="Ankyrin repeat"/>
    <property type="match status" value="1"/>
</dbReference>
<proteinExistence type="predicted"/>
<dbReference type="InterPro" id="IPR052050">
    <property type="entry name" value="SecEffector_AnkRepeat"/>
</dbReference>
<reference evidence="1 2" key="1">
    <citation type="journal article" date="2011" name="Genome Res.">
        <title>Phylogeny-wide analysis of social amoeba genomes highlights ancient origins for complex intercellular communication.</title>
        <authorList>
            <person name="Heidel A.J."/>
            <person name="Lawal H.M."/>
            <person name="Felder M."/>
            <person name="Schilde C."/>
            <person name="Helps N.R."/>
            <person name="Tunggal B."/>
            <person name="Rivero F."/>
            <person name="John U."/>
            <person name="Schleicher M."/>
            <person name="Eichinger L."/>
            <person name="Platzer M."/>
            <person name="Noegel A.A."/>
            <person name="Schaap P."/>
            <person name="Gloeckner G."/>
        </authorList>
    </citation>
    <scope>NUCLEOTIDE SEQUENCE [LARGE SCALE GENOMIC DNA]</scope>
    <source>
        <strain evidence="2">ATCC 26659 / Pp 5 / PN500</strain>
    </source>
</reference>
<dbReference type="InParanoid" id="D3BG25"/>
<comment type="caution">
    <text evidence="1">The sequence shown here is derived from an EMBL/GenBank/DDBJ whole genome shotgun (WGS) entry which is preliminary data.</text>
</comment>
<name>D3BG25_HETP5</name>
<dbReference type="RefSeq" id="XP_020431738.1">
    <property type="nucleotide sequence ID" value="XM_020578311.1"/>
</dbReference>
<evidence type="ECO:0000313" key="2">
    <source>
        <dbReference type="Proteomes" id="UP000001396"/>
    </source>
</evidence>
<protein>
    <recommendedName>
        <fullName evidence="3">Ankyrin repeat protein</fullName>
    </recommendedName>
</protein>
<dbReference type="InterPro" id="IPR002110">
    <property type="entry name" value="Ankyrin_rpt"/>
</dbReference>
<keyword evidence="2" id="KW-1185">Reference proteome</keyword>
<dbReference type="PANTHER" id="PTHR46586">
    <property type="entry name" value="ANKYRIN REPEAT-CONTAINING PROTEIN"/>
    <property type="match status" value="1"/>
</dbReference>